<dbReference type="InterPro" id="IPR008930">
    <property type="entry name" value="Terpenoid_cyclase/PrenylTrfase"/>
</dbReference>
<evidence type="ECO:0008006" key="8">
    <source>
        <dbReference type="Google" id="ProtNLM"/>
    </source>
</evidence>
<dbReference type="PANTHER" id="PTHR11412">
    <property type="entry name" value="MACROGLOBULIN / COMPLEMENT"/>
    <property type="match status" value="1"/>
</dbReference>
<dbReference type="Gene3D" id="2.60.40.1930">
    <property type="match status" value="1"/>
</dbReference>
<reference evidence="6" key="1">
    <citation type="submission" date="2022-01" db="EMBL/GenBank/DDBJ databases">
        <authorList>
            <person name="King R."/>
        </authorList>
    </citation>
    <scope>NUCLEOTIDE SEQUENCE</scope>
</reference>
<evidence type="ECO:0000256" key="1">
    <source>
        <dbReference type="ARBA" id="ARBA00022729"/>
    </source>
</evidence>
<dbReference type="PANTHER" id="PTHR11412:SF136">
    <property type="entry name" value="CD109 ANTIGEN"/>
    <property type="match status" value="1"/>
</dbReference>
<sequence length="1305" mass="144896">MARLELELEVVISRLESWNKRAPTRLMNRHSSGPERLITRQVEFTVEAVMAPVSHLLVYYVTDQGEPISDVISFDVKLFQRQVSVNIEQKKFWYPGQVMDLQILSDLDSLVCLVGGRGGDLHSQKMSKGLELDLSEAGVSYFWDDCGGRQEVRPAHHGVHHSIMPEAGLEQLWLWQCFNYTSDVEATGLRLKAPPEPGKWSLGALSVSQAMGLRFSYPIVITVFQPIDVEFHLPAGFRAGESLEVDIKIGNNLNSCVDVNALLTLSEGAHFLGSSQPFVAEKLRLGPHGATSLVVRVVATSPGVKNMTVEVSAYNSDTCQSMTTEKGRNHSMVGIVTKQQSILVSPEGLVKTHIESAYFCANEQMVLSTAEEFRYEFIPAPRNREASVFEVRAGRGLHIALSEVQNISQRMYQVVIGDLDNSVSWIGRGKHGYSVHLMTKSTPQILSSDESRTFWMSWDRGVLSFGKGPQIHDSVILKWRMEKKMKVNFLGFATTWGQAAEIRVWNFNDEAGFSQVLHLDIPRSVLPGSETGTLLVAGGLSLPSLKISPRPSLSEYSRSSVEVLDLLSRVQSIMSIDPGLVQNLKKWVQSNQEEDGSFKPHFMDITPDNMTGCTDLERTISTTADALAALINIGIENDNDSKVILKAKRYLEANIDSTIDGCTLAMLCYALVSVKSEKTGAALERLKNASTNEEGDFGWPRPRDNSDWLYEEGMEQKKQPVTNMNSHLKEFKASLYTLMTYTLRDDLKSAEPVARYLFYRANILDTHTELIFTAVKAFSQFGWLAHDPNRWLTVSLATSGMELTDTLELRANSSPQILNLPSLPTKVFVYATGAGCATVQGQISYATYSSSKTTNLFDLWAGVTEEIMPRRNSIQELEGKLPLLNIKTCFKWKGPEISGVIRLEVHLFSGFELLSVAPNQLDIDYGSRADRVWFVVSNVTTQCAVCIEFTAKSDYIIGRLRPAFARVYPSGRADLAAELFFHTRRGSPLLLETSEDDLITWFGSSRAGESDGMSSDFSEICACGQVCFDTPTFSATTDSAIGHSESEEVKQEDSNDFTDIIVFSDLHENLSTTEGELRTIEDLTNELGFNTTTGGFTVGSSHYTNINLDFQSTAVTTEIPTTKKSIIIKTTTVPPKHYSKSKQKDIKQKLLMKSKSTPHNSLNAEIPVESILKKPEFKREKHVDMISNVLNVTESTFSTLAPFLNHPHLLSQITGVSSGNNHIIITNITDSDEIIPQPNGVYVNRELKEPTLKSMLDVTAKPSVQLTAEEAKESRESMLEHGHESPMEILREGLTEGYQSKSPAG</sequence>
<dbReference type="GO" id="GO:0004866">
    <property type="term" value="F:endopeptidase inhibitor activity"/>
    <property type="evidence" value="ECO:0007669"/>
    <property type="project" value="InterPro"/>
</dbReference>
<dbReference type="Pfam" id="PF07678">
    <property type="entry name" value="TED_complement"/>
    <property type="match status" value="1"/>
</dbReference>
<evidence type="ECO:0000259" key="5">
    <source>
        <dbReference type="SMART" id="SM01361"/>
    </source>
</evidence>
<proteinExistence type="predicted"/>
<dbReference type="EMBL" id="OV725080">
    <property type="protein sequence ID" value="CAH1398278.1"/>
    <property type="molecule type" value="Genomic_DNA"/>
</dbReference>
<dbReference type="InterPro" id="IPR022041">
    <property type="entry name" value="Methyltransf_FA"/>
</dbReference>
<dbReference type="SMART" id="SM01360">
    <property type="entry name" value="A2M"/>
    <property type="match status" value="1"/>
</dbReference>
<dbReference type="Proteomes" id="UP001152798">
    <property type="component" value="Chromosome 4"/>
</dbReference>
<name>A0A9P0H9V8_NEZVI</name>
<organism evidence="6 7">
    <name type="scientific">Nezara viridula</name>
    <name type="common">Southern green stink bug</name>
    <name type="synonym">Cimex viridulus</name>
    <dbReference type="NCBI Taxonomy" id="85310"/>
    <lineage>
        <taxon>Eukaryota</taxon>
        <taxon>Metazoa</taxon>
        <taxon>Ecdysozoa</taxon>
        <taxon>Arthropoda</taxon>
        <taxon>Hexapoda</taxon>
        <taxon>Insecta</taxon>
        <taxon>Pterygota</taxon>
        <taxon>Neoptera</taxon>
        <taxon>Paraneoptera</taxon>
        <taxon>Hemiptera</taxon>
        <taxon>Heteroptera</taxon>
        <taxon>Panheteroptera</taxon>
        <taxon>Pentatomomorpha</taxon>
        <taxon>Pentatomoidea</taxon>
        <taxon>Pentatomidae</taxon>
        <taxon>Pentatominae</taxon>
        <taxon>Nezara</taxon>
    </lineage>
</organism>
<dbReference type="InterPro" id="IPR001599">
    <property type="entry name" value="Macroglobln_a2"/>
</dbReference>
<dbReference type="Pfam" id="PF07703">
    <property type="entry name" value="A2M_BRD"/>
    <property type="match status" value="1"/>
</dbReference>
<dbReference type="Pfam" id="PF00207">
    <property type="entry name" value="A2M"/>
    <property type="match status" value="1"/>
</dbReference>
<dbReference type="InterPro" id="IPR036595">
    <property type="entry name" value="A-macroglobulin_rcpt-bd_sf"/>
</dbReference>
<evidence type="ECO:0000259" key="4">
    <source>
        <dbReference type="SMART" id="SM01360"/>
    </source>
</evidence>
<gene>
    <name evidence="6" type="ORF">NEZAVI_LOCUS7962</name>
</gene>
<dbReference type="GO" id="GO:0005615">
    <property type="term" value="C:extracellular space"/>
    <property type="evidence" value="ECO:0007669"/>
    <property type="project" value="InterPro"/>
</dbReference>
<dbReference type="Gene3D" id="1.50.10.20">
    <property type="match status" value="1"/>
</dbReference>
<evidence type="ECO:0000313" key="6">
    <source>
        <dbReference type="EMBL" id="CAH1398278.1"/>
    </source>
</evidence>
<dbReference type="Pfam" id="PF12248">
    <property type="entry name" value="Methyltransf_FA"/>
    <property type="match status" value="1"/>
</dbReference>
<feature type="compositionally biased region" description="Basic and acidic residues" evidence="3">
    <location>
        <begin position="1269"/>
        <end position="1294"/>
    </location>
</feature>
<feature type="region of interest" description="Disordered" evidence="3">
    <location>
        <begin position="1265"/>
        <end position="1305"/>
    </location>
</feature>
<dbReference type="SUPFAM" id="SSF48239">
    <property type="entry name" value="Terpenoid cyclases/Protein prenyltransferases"/>
    <property type="match status" value="1"/>
</dbReference>
<feature type="domain" description="Alpha-macroglobulin receptor-binding" evidence="5">
    <location>
        <begin position="898"/>
        <end position="981"/>
    </location>
</feature>
<evidence type="ECO:0000313" key="7">
    <source>
        <dbReference type="Proteomes" id="UP001152798"/>
    </source>
</evidence>
<dbReference type="InterPro" id="IPR011626">
    <property type="entry name" value="Alpha-macroglobulin_TED"/>
</dbReference>
<protein>
    <recommendedName>
        <fullName evidence="8">C3 and PZP-like alpha-2-macroglobulin domain-containing protein 8</fullName>
    </recommendedName>
</protein>
<dbReference type="SUPFAM" id="SSF49410">
    <property type="entry name" value="Alpha-macroglobulin receptor domain"/>
    <property type="match status" value="1"/>
</dbReference>
<dbReference type="InterPro" id="IPR009048">
    <property type="entry name" value="A-macroglobulin_rcpt-bd"/>
</dbReference>
<dbReference type="InterPro" id="IPR050473">
    <property type="entry name" value="A2M/Complement_sys"/>
</dbReference>
<feature type="domain" description="Alpha-2-macroglobulin" evidence="4">
    <location>
        <begin position="172"/>
        <end position="263"/>
    </location>
</feature>
<accession>A0A9P0H9V8</accession>
<keyword evidence="7" id="KW-1185">Reference proteome</keyword>
<dbReference type="InterPro" id="IPR011625">
    <property type="entry name" value="A2M_N_BRD"/>
</dbReference>
<evidence type="ECO:0000256" key="2">
    <source>
        <dbReference type="ARBA" id="ARBA00022966"/>
    </source>
</evidence>
<keyword evidence="2" id="KW-0882">Thioester bond</keyword>
<dbReference type="Gene3D" id="2.60.40.690">
    <property type="entry name" value="Alpha-macroglobulin, receptor-binding domain"/>
    <property type="match status" value="1"/>
</dbReference>
<keyword evidence="1" id="KW-0732">Signal</keyword>
<dbReference type="SMART" id="SM01361">
    <property type="entry name" value="A2M_recep"/>
    <property type="match status" value="1"/>
</dbReference>
<evidence type="ECO:0000256" key="3">
    <source>
        <dbReference type="SAM" id="MobiDB-lite"/>
    </source>
</evidence>